<feature type="modified residue" description="N6-(pyridoxal phosphate)lysine" evidence="6">
    <location>
        <position position="328"/>
    </location>
</feature>
<accession>A0A1H7UJE7</accession>
<dbReference type="PANTHER" id="PTHR45677">
    <property type="entry name" value="GLUTAMATE DECARBOXYLASE-RELATED"/>
    <property type="match status" value="1"/>
</dbReference>
<gene>
    <name evidence="9" type="ORF">SAMN04488691_11318</name>
</gene>
<evidence type="ECO:0000256" key="7">
    <source>
        <dbReference type="RuleBase" id="RU000382"/>
    </source>
</evidence>
<dbReference type="Gene3D" id="1.20.1650.10">
    <property type="entry name" value="PLP-dependent transferases"/>
    <property type="match status" value="1"/>
</dbReference>
<dbReference type="GO" id="GO:0005737">
    <property type="term" value="C:cytoplasm"/>
    <property type="evidence" value="ECO:0007669"/>
    <property type="project" value="TreeGrafter"/>
</dbReference>
<protein>
    <submittedName>
        <fullName evidence="9">L-2,4-diaminobutyrate decarboxylase</fullName>
    </submittedName>
</protein>
<dbReference type="InterPro" id="IPR015422">
    <property type="entry name" value="PyrdxlP-dep_Trfase_small"/>
</dbReference>
<evidence type="ECO:0000256" key="1">
    <source>
        <dbReference type="ARBA" id="ARBA00001933"/>
    </source>
</evidence>
<evidence type="ECO:0000256" key="5">
    <source>
        <dbReference type="ARBA" id="ARBA00023239"/>
    </source>
</evidence>
<organism evidence="9 10">
    <name type="scientific">Haloferax larsenii</name>
    <dbReference type="NCBI Taxonomy" id="302484"/>
    <lineage>
        <taxon>Archaea</taxon>
        <taxon>Methanobacteriati</taxon>
        <taxon>Methanobacteriota</taxon>
        <taxon>Stenosarchaea group</taxon>
        <taxon>Halobacteria</taxon>
        <taxon>Halobacteriales</taxon>
        <taxon>Haloferacaceae</taxon>
        <taxon>Haloferax</taxon>
    </lineage>
</organism>
<sequence length="518" mass="56217">MSHESLDAPPESRSASDAESVDSLFLGSEVGAESYRDAIEQSVDIVANAFGEADSPYTGASPEAVEAQLASFDCLPEEGAGLDETLDHVSEEILAETIRVAHPACGAHLHCPPVIPGLAAEVLLTAANQSLDSWDQSGAATILEQRMVETLAETFGYDDEADGVFTSGGTQSNFMGLLLARNKVADERFDHWVTEDGLPPEADRLRILCSADAHFTAKQSAAQLGLGENAVVSIETDDEHRMSVDALDETLDTLDDEDLVPFALVGTAGTTDFGSIDPLPKLAARAHEHDLWFHIDAAYGGALAFSDTHHEKLAAIECADSIAVDFHKLFYQPISCGAFLLQDGTNYQYIQRHAAYLNPESDDEAGVPNLVSKSVQTTRRFDALKPYVTFRTLGRKRLAKLVDSTLELASETAAYLQDNDRFACLHTPTLNAVVFRYVPEHVPSDTDTDQYVGTLNERIRDTLLNEGRAVVARTEVDGVESLKFTLLNPRATWADVESLLDDIERIGSDLEATTDASR</sequence>
<keyword evidence="5 7" id="KW-0456">Lyase</keyword>
<dbReference type="Gene3D" id="3.90.1150.10">
    <property type="entry name" value="Aspartate Aminotransferase, domain 1"/>
    <property type="match status" value="1"/>
</dbReference>
<evidence type="ECO:0000313" key="10">
    <source>
        <dbReference type="Proteomes" id="UP000183894"/>
    </source>
</evidence>
<dbReference type="CDD" id="cd06450">
    <property type="entry name" value="DOPA_deC_like"/>
    <property type="match status" value="1"/>
</dbReference>
<dbReference type="InterPro" id="IPR015421">
    <property type="entry name" value="PyrdxlP-dep_Trfase_major"/>
</dbReference>
<dbReference type="Gene3D" id="3.40.640.10">
    <property type="entry name" value="Type I PLP-dependent aspartate aminotransferase-like (Major domain)"/>
    <property type="match status" value="1"/>
</dbReference>
<comment type="cofactor">
    <cofactor evidence="1 6 7">
        <name>pyridoxal 5'-phosphate</name>
        <dbReference type="ChEBI" id="CHEBI:597326"/>
    </cofactor>
</comment>
<evidence type="ECO:0000256" key="6">
    <source>
        <dbReference type="PIRSR" id="PIRSR602129-50"/>
    </source>
</evidence>
<keyword evidence="4 6" id="KW-0663">Pyridoxal phosphate</keyword>
<keyword evidence="3" id="KW-0210">Decarboxylase</keyword>
<dbReference type="PANTHER" id="PTHR45677:SF8">
    <property type="entry name" value="CYSTEINE SULFINIC ACID DECARBOXYLASE"/>
    <property type="match status" value="1"/>
</dbReference>
<evidence type="ECO:0000256" key="4">
    <source>
        <dbReference type="ARBA" id="ARBA00022898"/>
    </source>
</evidence>
<dbReference type="OrthoDB" id="56891at2157"/>
<evidence type="ECO:0000256" key="8">
    <source>
        <dbReference type="SAM" id="MobiDB-lite"/>
    </source>
</evidence>
<proteinExistence type="inferred from homology"/>
<dbReference type="RefSeq" id="WP_074796493.1">
    <property type="nucleotide sequence ID" value="NZ_FOAD01000013.1"/>
</dbReference>
<dbReference type="InterPro" id="IPR015424">
    <property type="entry name" value="PyrdxlP-dep_Trfase"/>
</dbReference>
<feature type="region of interest" description="Disordered" evidence="8">
    <location>
        <begin position="1"/>
        <end position="21"/>
    </location>
</feature>
<dbReference type="AlphaFoldDB" id="A0A1H7UJE7"/>
<dbReference type="GO" id="GO:0016831">
    <property type="term" value="F:carboxy-lyase activity"/>
    <property type="evidence" value="ECO:0007669"/>
    <property type="project" value="UniProtKB-KW"/>
</dbReference>
<dbReference type="InterPro" id="IPR002129">
    <property type="entry name" value="PyrdxlP-dep_de-COase"/>
</dbReference>
<dbReference type="Proteomes" id="UP000183894">
    <property type="component" value="Unassembled WGS sequence"/>
</dbReference>
<evidence type="ECO:0000256" key="2">
    <source>
        <dbReference type="ARBA" id="ARBA00009533"/>
    </source>
</evidence>
<dbReference type="SUPFAM" id="SSF53383">
    <property type="entry name" value="PLP-dependent transferases"/>
    <property type="match status" value="1"/>
</dbReference>
<dbReference type="EMBL" id="FOAD01000013">
    <property type="protein sequence ID" value="SEL97061.1"/>
    <property type="molecule type" value="Genomic_DNA"/>
</dbReference>
<reference evidence="9 10" key="1">
    <citation type="submission" date="2016-10" db="EMBL/GenBank/DDBJ databases">
        <authorList>
            <person name="de Groot N.N."/>
        </authorList>
    </citation>
    <scope>NUCLEOTIDE SEQUENCE [LARGE SCALE GENOMIC DNA]</scope>
    <source>
        <strain evidence="9 10">CDM_5</strain>
    </source>
</reference>
<evidence type="ECO:0000313" key="9">
    <source>
        <dbReference type="EMBL" id="SEL97061.1"/>
    </source>
</evidence>
<dbReference type="Pfam" id="PF00282">
    <property type="entry name" value="Pyridoxal_deC"/>
    <property type="match status" value="1"/>
</dbReference>
<dbReference type="GO" id="GO:0019752">
    <property type="term" value="P:carboxylic acid metabolic process"/>
    <property type="evidence" value="ECO:0007669"/>
    <property type="project" value="InterPro"/>
</dbReference>
<evidence type="ECO:0000256" key="3">
    <source>
        <dbReference type="ARBA" id="ARBA00022793"/>
    </source>
</evidence>
<comment type="similarity">
    <text evidence="2 7">Belongs to the group II decarboxylase family.</text>
</comment>
<name>A0A1H7UJE7_HALLR</name>
<dbReference type="GO" id="GO:0030170">
    <property type="term" value="F:pyridoxal phosphate binding"/>
    <property type="evidence" value="ECO:0007669"/>
    <property type="project" value="InterPro"/>
</dbReference>